<evidence type="ECO:0000313" key="2">
    <source>
        <dbReference type="Proteomes" id="UP001444661"/>
    </source>
</evidence>
<keyword evidence="2" id="KW-1185">Reference proteome</keyword>
<sequence length="223" mass="25636">MTSRPRPSYRNIVNPNRDWEIRYQSDHVSIQRTLLLSRGDVLGKALAYPKSLTLAEKYEAMGWMSLDELHAAEGIDEGLFDQFEDYYQQGPELRKAGYESPTVFANFLNSSRGRYPPFPPHHELTLEPPATDDSSGHFELTRRDGVHAVTGQRHLPGFFRYDGGSYPLPPKKLFMRDLMRRNGTKQPLSGVELSDKYHALSTEERAEYEVLRQAAWDDWEQGS</sequence>
<proteinExistence type="predicted"/>
<gene>
    <name evidence="1" type="ORF">PG993_013114</name>
</gene>
<protein>
    <submittedName>
        <fullName evidence="1">Uncharacterized protein</fullName>
    </submittedName>
</protein>
<accession>A0ABR1RWR3</accession>
<dbReference type="Proteomes" id="UP001444661">
    <property type="component" value="Unassembled WGS sequence"/>
</dbReference>
<dbReference type="EMBL" id="JAQQWK010000012">
    <property type="protein sequence ID" value="KAK8022347.1"/>
    <property type="molecule type" value="Genomic_DNA"/>
</dbReference>
<name>A0ABR1RWR3_9PEZI</name>
<reference evidence="1 2" key="1">
    <citation type="submission" date="2023-01" db="EMBL/GenBank/DDBJ databases">
        <title>Analysis of 21 Apiospora genomes using comparative genomics revels a genus with tremendous synthesis potential of carbohydrate active enzymes and secondary metabolites.</title>
        <authorList>
            <person name="Sorensen T."/>
        </authorList>
    </citation>
    <scope>NUCLEOTIDE SEQUENCE [LARGE SCALE GENOMIC DNA]</scope>
    <source>
        <strain evidence="1 2">CBS 33761</strain>
    </source>
</reference>
<comment type="caution">
    <text evidence="1">The sequence shown here is derived from an EMBL/GenBank/DDBJ whole genome shotgun (WGS) entry which is preliminary data.</text>
</comment>
<evidence type="ECO:0000313" key="1">
    <source>
        <dbReference type="EMBL" id="KAK8022347.1"/>
    </source>
</evidence>
<organism evidence="1 2">
    <name type="scientific">Apiospora rasikravindrae</name>
    <dbReference type="NCBI Taxonomy" id="990691"/>
    <lineage>
        <taxon>Eukaryota</taxon>
        <taxon>Fungi</taxon>
        <taxon>Dikarya</taxon>
        <taxon>Ascomycota</taxon>
        <taxon>Pezizomycotina</taxon>
        <taxon>Sordariomycetes</taxon>
        <taxon>Xylariomycetidae</taxon>
        <taxon>Amphisphaeriales</taxon>
        <taxon>Apiosporaceae</taxon>
        <taxon>Apiospora</taxon>
    </lineage>
</organism>